<evidence type="ECO:0000313" key="4">
    <source>
        <dbReference type="Proteomes" id="UP001515480"/>
    </source>
</evidence>
<feature type="chain" id="PRO_5044199335" description="Beta-carotene isomerase D27-like C-terminal domain-containing protein" evidence="1">
    <location>
        <begin position="18"/>
        <end position="250"/>
    </location>
</feature>
<comment type="caution">
    <text evidence="3">The sequence shown here is derived from an EMBL/GenBank/DDBJ whole genome shotgun (WGS) entry which is preliminary data.</text>
</comment>
<dbReference type="InterPro" id="IPR025114">
    <property type="entry name" value="D27-like_C"/>
</dbReference>
<sequence>MAAWRCLAALRLCAALSLPPPLPLPTPPASASLITPRAKQPLPAPSLLEQAAISLFRRTLRVHTNVHTSSPGYEGLLEELRAFHAVSTAREQHVASRRTMESLGIGVGSLFRRVASRRGWAPLALAAATQALLPFLVGEMELTRRAPDDPRGGGVLVRRCRVLEQGGCKGLCVQMCKLPTEELFAEQWGVPVRMAPNFETHECQISFGVVPPRPEDDPSLPRGCLTNCPIAKAAEAASPARPLPTVPPAV</sequence>
<name>A0AB34IAZ8_PRYPA</name>
<dbReference type="AlphaFoldDB" id="A0AB34IAZ8"/>
<reference evidence="3 4" key="1">
    <citation type="journal article" date="2024" name="Science">
        <title>Giant polyketide synthase enzymes in the biosynthesis of giant marine polyether toxins.</title>
        <authorList>
            <person name="Fallon T.R."/>
            <person name="Shende V.V."/>
            <person name="Wierzbicki I.H."/>
            <person name="Pendleton A.L."/>
            <person name="Watervoot N.F."/>
            <person name="Auber R.P."/>
            <person name="Gonzalez D.J."/>
            <person name="Wisecaver J.H."/>
            <person name="Moore B.S."/>
        </authorList>
    </citation>
    <scope>NUCLEOTIDE SEQUENCE [LARGE SCALE GENOMIC DNA]</scope>
    <source>
        <strain evidence="3 4">12B1</strain>
    </source>
</reference>
<evidence type="ECO:0000313" key="3">
    <source>
        <dbReference type="EMBL" id="KAL1493503.1"/>
    </source>
</evidence>
<keyword evidence="1" id="KW-0732">Signal</keyword>
<dbReference type="Pfam" id="PF13225">
    <property type="entry name" value="D27-like_C"/>
    <property type="match status" value="1"/>
</dbReference>
<feature type="domain" description="Beta-carotene isomerase D27-like C-terminal" evidence="2">
    <location>
        <begin position="150"/>
        <end position="215"/>
    </location>
</feature>
<dbReference type="Proteomes" id="UP001515480">
    <property type="component" value="Unassembled WGS sequence"/>
</dbReference>
<proteinExistence type="predicted"/>
<dbReference type="EMBL" id="JBGBPQ010000034">
    <property type="protein sequence ID" value="KAL1493503.1"/>
    <property type="molecule type" value="Genomic_DNA"/>
</dbReference>
<evidence type="ECO:0000259" key="2">
    <source>
        <dbReference type="Pfam" id="PF13225"/>
    </source>
</evidence>
<dbReference type="PANTHER" id="PTHR33591:SF2">
    <property type="entry name" value="BETA-CAROTENE ISOMERASE D27"/>
    <property type="match status" value="1"/>
</dbReference>
<dbReference type="InterPro" id="IPR038938">
    <property type="entry name" value="D27-like"/>
</dbReference>
<dbReference type="GO" id="GO:0005506">
    <property type="term" value="F:iron ion binding"/>
    <property type="evidence" value="ECO:0007669"/>
    <property type="project" value="InterPro"/>
</dbReference>
<evidence type="ECO:0000256" key="1">
    <source>
        <dbReference type="SAM" id="SignalP"/>
    </source>
</evidence>
<gene>
    <name evidence="3" type="ORF">AB1Y20_017208</name>
</gene>
<accession>A0AB34IAZ8</accession>
<organism evidence="3 4">
    <name type="scientific">Prymnesium parvum</name>
    <name type="common">Toxic golden alga</name>
    <dbReference type="NCBI Taxonomy" id="97485"/>
    <lineage>
        <taxon>Eukaryota</taxon>
        <taxon>Haptista</taxon>
        <taxon>Haptophyta</taxon>
        <taxon>Prymnesiophyceae</taxon>
        <taxon>Prymnesiales</taxon>
        <taxon>Prymnesiaceae</taxon>
        <taxon>Prymnesium</taxon>
    </lineage>
</organism>
<feature type="signal peptide" evidence="1">
    <location>
        <begin position="1"/>
        <end position="17"/>
    </location>
</feature>
<dbReference type="PANTHER" id="PTHR33591">
    <property type="entry name" value="BETA-CAROTENE ISOMERASE D27"/>
    <property type="match status" value="1"/>
</dbReference>
<keyword evidence="4" id="KW-1185">Reference proteome</keyword>
<protein>
    <recommendedName>
        <fullName evidence="2">Beta-carotene isomerase D27-like C-terminal domain-containing protein</fullName>
    </recommendedName>
</protein>